<comment type="caution">
    <text evidence="6">The sequence shown here is derived from an EMBL/GenBank/DDBJ whole genome shotgun (WGS) entry which is preliminary data.</text>
</comment>
<dbReference type="PIRSF" id="PIRSF000124">
    <property type="entry name" value="UDPglc_GDPman_dh"/>
    <property type="match status" value="1"/>
</dbReference>
<dbReference type="InterPro" id="IPR028359">
    <property type="entry name" value="UDP_ManNAc/GlcNAc_DH"/>
</dbReference>
<evidence type="ECO:0000256" key="4">
    <source>
        <dbReference type="PIRNR" id="PIRNR000124"/>
    </source>
</evidence>
<dbReference type="RefSeq" id="WP_127765925.1">
    <property type="nucleotide sequence ID" value="NZ_SADE01000002.1"/>
</dbReference>
<name>A0A3S2W4Q7_9PROT</name>
<evidence type="ECO:0000256" key="2">
    <source>
        <dbReference type="ARBA" id="ARBA00023002"/>
    </source>
</evidence>
<dbReference type="SUPFAM" id="SSF52413">
    <property type="entry name" value="UDP-glucose/GDP-mannose dehydrogenase C-terminal domain"/>
    <property type="match status" value="1"/>
</dbReference>
<dbReference type="SMART" id="SM00984">
    <property type="entry name" value="UDPG_MGDP_dh_C"/>
    <property type="match status" value="1"/>
</dbReference>
<dbReference type="PIRSF" id="PIRSF500136">
    <property type="entry name" value="UDP_ManNAc_DH"/>
    <property type="match status" value="1"/>
</dbReference>
<dbReference type="Gene3D" id="3.40.50.720">
    <property type="entry name" value="NAD(P)-binding Rossmann-like Domain"/>
    <property type="match status" value="2"/>
</dbReference>
<protein>
    <submittedName>
        <fullName evidence="6">Nucleotide sugar dehydrogenase</fullName>
    </submittedName>
</protein>
<dbReference type="Proteomes" id="UP000287447">
    <property type="component" value="Unassembled WGS sequence"/>
</dbReference>
<dbReference type="InterPro" id="IPR036220">
    <property type="entry name" value="UDP-Glc/GDP-Man_DH_C_sf"/>
</dbReference>
<dbReference type="GO" id="GO:0016628">
    <property type="term" value="F:oxidoreductase activity, acting on the CH-CH group of donors, NAD or NADP as acceptor"/>
    <property type="evidence" value="ECO:0007669"/>
    <property type="project" value="InterPro"/>
</dbReference>
<gene>
    <name evidence="6" type="ORF">EOI86_14700</name>
</gene>
<comment type="similarity">
    <text evidence="1 4">Belongs to the UDP-glucose/GDP-mannose dehydrogenase family.</text>
</comment>
<dbReference type="InterPro" id="IPR008927">
    <property type="entry name" value="6-PGluconate_DH-like_C_sf"/>
</dbReference>
<dbReference type="Pfam" id="PF00984">
    <property type="entry name" value="UDPG_MGDP_dh"/>
    <property type="match status" value="1"/>
</dbReference>
<keyword evidence="2" id="KW-0560">Oxidoreductase</keyword>
<dbReference type="PANTHER" id="PTHR43491">
    <property type="entry name" value="UDP-N-ACETYL-D-MANNOSAMINE DEHYDROGENASE"/>
    <property type="match status" value="1"/>
</dbReference>
<proteinExistence type="inferred from homology"/>
<evidence type="ECO:0000313" key="6">
    <source>
        <dbReference type="EMBL" id="RVU36449.1"/>
    </source>
</evidence>
<organism evidence="6 7">
    <name type="scientific">Hwanghaeella grinnelliae</name>
    <dbReference type="NCBI Taxonomy" id="2500179"/>
    <lineage>
        <taxon>Bacteria</taxon>
        <taxon>Pseudomonadati</taxon>
        <taxon>Pseudomonadota</taxon>
        <taxon>Alphaproteobacteria</taxon>
        <taxon>Rhodospirillales</taxon>
        <taxon>Rhodospirillaceae</taxon>
        <taxon>Hwanghaeella</taxon>
    </lineage>
</organism>
<evidence type="ECO:0000313" key="7">
    <source>
        <dbReference type="Proteomes" id="UP000287447"/>
    </source>
</evidence>
<dbReference type="GO" id="GO:0016616">
    <property type="term" value="F:oxidoreductase activity, acting on the CH-OH group of donors, NAD or NADP as acceptor"/>
    <property type="evidence" value="ECO:0007669"/>
    <property type="project" value="InterPro"/>
</dbReference>
<evidence type="ECO:0000259" key="5">
    <source>
        <dbReference type="SMART" id="SM00984"/>
    </source>
</evidence>
<dbReference type="InterPro" id="IPR036291">
    <property type="entry name" value="NAD(P)-bd_dom_sf"/>
</dbReference>
<reference evidence="7" key="1">
    <citation type="submission" date="2019-01" db="EMBL/GenBank/DDBJ databases">
        <title>Gri0909 isolated from a small marine red alga.</title>
        <authorList>
            <person name="Kim J."/>
            <person name="Jeong S.E."/>
            <person name="Jeon C.O."/>
        </authorList>
    </citation>
    <scope>NUCLEOTIDE SEQUENCE [LARGE SCALE GENOMIC DNA]</scope>
    <source>
        <strain evidence="7">Gri0909</strain>
    </source>
</reference>
<accession>A0A3S2W4Q7</accession>
<dbReference type="InterPro" id="IPR017476">
    <property type="entry name" value="UDP-Glc/GDP-Man"/>
</dbReference>
<sequence length="420" mass="44854">MDRWTNPTIAVIGLGYVGLPLAVALSRDFDVLGFDIDTARIQELNGGHDRTNELTPDALTSSSAQLTGDLGALQGRDIFIVTVPTPVSEKNEPDLTAVKKAAETVGKAIGKGGIAVFESTVYPGVTEDICGPAIEAASGLKAGTDFFLGYSPERINPGDKVHTVDKITKVVAGQTPEVAAVLARVYGAMNGDRIHIAPDIKTAEASKVIENAQRDINIAFVNEIALIFERMGLSVYDVLDAARTKWNFLDFKPGLVGGHCIGVDPYYLSHAAQQMGYDPDVILSGRRINDAMGSVLAERIHKSLGIEGAKILVLGITFKENVPDIRNSKVIDVIRGLEAFGHSVSVYDPLADIAETKHEYGVDLIGEPSGPYHAVLGAVPHAAFNDMPIAELLEPDGLVADIKGIWRGVDLGAGLRRWSL</sequence>
<dbReference type="InterPro" id="IPR001732">
    <property type="entry name" value="UDP-Glc/GDP-Man_DH_N"/>
</dbReference>
<dbReference type="NCBIfam" id="TIGR03026">
    <property type="entry name" value="NDP-sugDHase"/>
    <property type="match status" value="1"/>
</dbReference>
<dbReference type="PANTHER" id="PTHR43491:SF2">
    <property type="entry name" value="UDP-N-ACETYL-D-MANNOSAMINE DEHYDROGENASE"/>
    <property type="match status" value="1"/>
</dbReference>
<dbReference type="OrthoDB" id="9803238at2"/>
<dbReference type="EMBL" id="SADE01000002">
    <property type="protein sequence ID" value="RVU36449.1"/>
    <property type="molecule type" value="Genomic_DNA"/>
</dbReference>
<dbReference type="AlphaFoldDB" id="A0A3S2W4Q7"/>
<dbReference type="Pfam" id="PF03721">
    <property type="entry name" value="UDPG_MGDP_dh_N"/>
    <property type="match status" value="1"/>
</dbReference>
<keyword evidence="7" id="KW-1185">Reference proteome</keyword>
<keyword evidence="3" id="KW-0520">NAD</keyword>
<dbReference type="SUPFAM" id="SSF51735">
    <property type="entry name" value="NAD(P)-binding Rossmann-fold domains"/>
    <property type="match status" value="1"/>
</dbReference>
<dbReference type="Pfam" id="PF03720">
    <property type="entry name" value="UDPG_MGDP_dh_C"/>
    <property type="match status" value="1"/>
</dbReference>
<dbReference type="GO" id="GO:0051287">
    <property type="term" value="F:NAD binding"/>
    <property type="evidence" value="ECO:0007669"/>
    <property type="project" value="InterPro"/>
</dbReference>
<dbReference type="SUPFAM" id="SSF48179">
    <property type="entry name" value="6-phosphogluconate dehydrogenase C-terminal domain-like"/>
    <property type="match status" value="1"/>
</dbReference>
<evidence type="ECO:0000256" key="3">
    <source>
        <dbReference type="ARBA" id="ARBA00023027"/>
    </source>
</evidence>
<feature type="domain" description="UDP-glucose/GDP-mannose dehydrogenase C-terminal" evidence="5">
    <location>
        <begin position="312"/>
        <end position="408"/>
    </location>
</feature>
<dbReference type="InterPro" id="IPR014026">
    <property type="entry name" value="UDP-Glc/GDP-Man_DH_dimer"/>
</dbReference>
<dbReference type="GO" id="GO:0000271">
    <property type="term" value="P:polysaccharide biosynthetic process"/>
    <property type="evidence" value="ECO:0007669"/>
    <property type="project" value="InterPro"/>
</dbReference>
<evidence type="ECO:0000256" key="1">
    <source>
        <dbReference type="ARBA" id="ARBA00006601"/>
    </source>
</evidence>
<dbReference type="InterPro" id="IPR014027">
    <property type="entry name" value="UDP-Glc/GDP-Man_DH_C"/>
</dbReference>